<dbReference type="AlphaFoldDB" id="A0AA88CUD0"/>
<name>A0AA88CUD0_FICCA</name>
<reference evidence="1" key="1">
    <citation type="submission" date="2023-07" db="EMBL/GenBank/DDBJ databases">
        <title>draft genome sequence of fig (Ficus carica).</title>
        <authorList>
            <person name="Takahashi T."/>
            <person name="Nishimura K."/>
        </authorList>
    </citation>
    <scope>NUCLEOTIDE SEQUENCE</scope>
</reference>
<evidence type="ECO:0000313" key="1">
    <source>
        <dbReference type="EMBL" id="GMN18714.1"/>
    </source>
</evidence>
<dbReference type="Proteomes" id="UP001187192">
    <property type="component" value="Unassembled WGS sequence"/>
</dbReference>
<keyword evidence="3" id="KW-1185">Reference proteome</keyword>
<evidence type="ECO:0000313" key="2">
    <source>
        <dbReference type="EMBL" id="GMN18723.1"/>
    </source>
</evidence>
<evidence type="ECO:0000313" key="3">
    <source>
        <dbReference type="Proteomes" id="UP001187192"/>
    </source>
</evidence>
<dbReference type="Gramene" id="FCD_00004284-RA">
    <property type="protein sequence ID" value="FCD_00004284-RA:cds"/>
    <property type="gene ID" value="FCD_00004284"/>
</dbReference>
<comment type="caution">
    <text evidence="1">The sequence shown here is derived from an EMBL/GenBank/DDBJ whole genome shotgun (WGS) entry which is preliminary data.</text>
</comment>
<proteinExistence type="predicted"/>
<gene>
    <name evidence="1" type="ORF">TIFTF001_048517</name>
    <name evidence="2" type="ORF">TIFTF001_048521</name>
</gene>
<sequence length="75" mass="7929">MEEDPTPLCSDLTRRGRHDGWEGGRWFSRRGTAAAAKLAVGAQIGPSEFAVGAHIAPSDLSQLRSQLALDPIAAS</sequence>
<dbReference type="EMBL" id="BTGU01006248">
    <property type="protein sequence ID" value="GMN18723.1"/>
    <property type="molecule type" value="Genomic_DNA"/>
</dbReference>
<protein>
    <submittedName>
        <fullName evidence="1">Uncharacterized protein</fullName>
    </submittedName>
</protein>
<dbReference type="EMBL" id="BTGU01006246">
    <property type="protein sequence ID" value="GMN18714.1"/>
    <property type="molecule type" value="Genomic_DNA"/>
</dbReference>
<accession>A0AA88CUD0</accession>
<organism evidence="1 3">
    <name type="scientific">Ficus carica</name>
    <name type="common">Common fig</name>
    <dbReference type="NCBI Taxonomy" id="3494"/>
    <lineage>
        <taxon>Eukaryota</taxon>
        <taxon>Viridiplantae</taxon>
        <taxon>Streptophyta</taxon>
        <taxon>Embryophyta</taxon>
        <taxon>Tracheophyta</taxon>
        <taxon>Spermatophyta</taxon>
        <taxon>Magnoliopsida</taxon>
        <taxon>eudicotyledons</taxon>
        <taxon>Gunneridae</taxon>
        <taxon>Pentapetalae</taxon>
        <taxon>rosids</taxon>
        <taxon>fabids</taxon>
        <taxon>Rosales</taxon>
        <taxon>Moraceae</taxon>
        <taxon>Ficeae</taxon>
        <taxon>Ficus</taxon>
    </lineage>
</organism>